<organism evidence="6 7">
    <name type="scientific">Methanospirillum hungatei JF-1 (strain ATCC 27890 / DSM 864 / NBRC 100397 / JF-1)</name>
    <dbReference type="NCBI Taxonomy" id="323259"/>
    <lineage>
        <taxon>Archaea</taxon>
        <taxon>Methanobacteriati</taxon>
        <taxon>Methanobacteriota</taxon>
        <taxon>Stenosarchaea group</taxon>
        <taxon>Methanomicrobia</taxon>
        <taxon>Methanomicrobiales</taxon>
        <taxon>Methanospirillaceae</taxon>
        <taxon>Methanospirillum</taxon>
    </lineage>
</organism>
<evidence type="ECO:0000256" key="3">
    <source>
        <dbReference type="ARBA" id="ARBA00022475"/>
    </source>
</evidence>
<reference evidence="7" key="1">
    <citation type="journal article" date="2016" name="Stand. Genomic Sci.">
        <title>Complete genome sequence of Methanospirillum hungatei type strain JF1.</title>
        <authorList>
            <person name="Gunsalus R.P."/>
            <person name="Cook L.E."/>
            <person name="Crable B."/>
            <person name="Rohlin L."/>
            <person name="McDonald E."/>
            <person name="Mouttaki H."/>
            <person name="Sieber J.R."/>
            <person name="Poweleit N."/>
            <person name="Zhou H."/>
            <person name="Lapidus A.L."/>
            <person name="Daligault H.E."/>
            <person name="Land M."/>
            <person name="Gilna P."/>
            <person name="Ivanova N."/>
            <person name="Kyrpides N."/>
            <person name="Culley D.E."/>
            <person name="McInerney M.J."/>
        </authorList>
    </citation>
    <scope>NUCLEOTIDE SEQUENCE [LARGE SCALE GENOMIC DNA]</scope>
    <source>
        <strain evidence="7">ATCC 27890 / DSM 864 / NBRC 100397 / JF-1</strain>
    </source>
</reference>
<keyword evidence="3" id="KW-1003">Cell membrane</keyword>
<keyword evidence="7" id="KW-1185">Reference proteome</keyword>
<dbReference type="Proteomes" id="UP000001941">
    <property type="component" value="Chromosome"/>
</dbReference>
<dbReference type="Pfam" id="PF13379">
    <property type="entry name" value="NMT1_2"/>
    <property type="match status" value="1"/>
</dbReference>
<dbReference type="KEGG" id="mhu:Mhun_0085"/>
<dbReference type="CDD" id="cd13553">
    <property type="entry name" value="PBP2_NrtA_CpmA_like"/>
    <property type="match status" value="1"/>
</dbReference>
<comment type="subcellular location">
    <subcellularLocation>
        <location evidence="1">Endomembrane system</location>
    </subcellularLocation>
</comment>
<dbReference type="GO" id="GO:0012505">
    <property type="term" value="C:endomembrane system"/>
    <property type="evidence" value="ECO:0007669"/>
    <property type="project" value="UniProtKB-SubCell"/>
</dbReference>
<protein>
    <submittedName>
        <fullName evidence="6">ABC transporter, substrate-binding protein, aliphatic sulfonates</fullName>
    </submittedName>
</protein>
<sequence>MNLNRLVHKTGEIIMKNVWLIASLFLITGLVLLCGCTGTQETAPASQQSAAGEKTVLNIGYQPSTHQMAFMTAYSKGMYNETLAPLGIKEVKAYSFPTGAPEMQAMLAGDLDFAYVGAAPFVTAAATGLDGKIIAAAQTQGSSVVLKTGLNYTSPVDLKGLTIATFPAGTIQDTILRTWLKEQGLDPEKDVKIVAMGPGDATTAIMAGKVDAVFLPAPSPTTIEEAGAGKIIIHSGEMSPNHVCCVLVASGKMIKEHPEIVAEVLRIHQQATEYNKQNWEEASGYMEEMTAMNTSVIMKSLNEWDGEWVSDPHIIVESVTSYAQDQAALGYIKTPLNADDLIDTSFWDKQ</sequence>
<dbReference type="GO" id="GO:0016020">
    <property type="term" value="C:membrane"/>
    <property type="evidence" value="ECO:0007669"/>
    <property type="project" value="InterPro"/>
</dbReference>
<evidence type="ECO:0000256" key="2">
    <source>
        <dbReference type="ARBA" id="ARBA00022448"/>
    </source>
</evidence>
<keyword evidence="5" id="KW-0472">Membrane</keyword>
<evidence type="ECO:0000313" key="6">
    <source>
        <dbReference type="EMBL" id="ABD39863.1"/>
    </source>
</evidence>
<dbReference type="PANTHER" id="PTHR30024">
    <property type="entry name" value="ALIPHATIC SULFONATES-BINDING PROTEIN-RELATED"/>
    <property type="match status" value="1"/>
</dbReference>
<dbReference type="InterPro" id="IPR010067">
    <property type="entry name" value="ABC_SsuA_sub-bd"/>
</dbReference>
<dbReference type="InterPro" id="IPR044527">
    <property type="entry name" value="NrtA/CpmA_ABC-bd_dom"/>
</dbReference>
<dbReference type="InParanoid" id="Q2FR15"/>
<dbReference type="GO" id="GO:0042626">
    <property type="term" value="F:ATPase-coupled transmembrane transporter activity"/>
    <property type="evidence" value="ECO:0007669"/>
    <property type="project" value="InterPro"/>
</dbReference>
<dbReference type="SUPFAM" id="SSF53850">
    <property type="entry name" value="Periplasmic binding protein-like II"/>
    <property type="match status" value="1"/>
</dbReference>
<evidence type="ECO:0000256" key="4">
    <source>
        <dbReference type="ARBA" id="ARBA00022519"/>
    </source>
</evidence>
<dbReference type="AlphaFoldDB" id="Q2FR15"/>
<evidence type="ECO:0000313" key="7">
    <source>
        <dbReference type="Proteomes" id="UP000001941"/>
    </source>
</evidence>
<name>Q2FR15_METHJ</name>
<gene>
    <name evidence="6" type="ordered locus">Mhun_0085</name>
</gene>
<dbReference type="PANTHER" id="PTHR30024:SF42">
    <property type="entry name" value="ALIPHATIC SULFONATES-BINDING PROTEIN-RELATED"/>
    <property type="match status" value="1"/>
</dbReference>
<dbReference type="NCBIfam" id="TIGR01728">
    <property type="entry name" value="SsuA_fam"/>
    <property type="match status" value="1"/>
</dbReference>
<evidence type="ECO:0000256" key="5">
    <source>
        <dbReference type="ARBA" id="ARBA00023136"/>
    </source>
</evidence>
<dbReference type="STRING" id="323259.Mhun_0085"/>
<proteinExistence type="predicted"/>
<accession>Q2FR15</accession>
<dbReference type="Gene3D" id="3.40.190.10">
    <property type="entry name" value="Periplasmic binding protein-like II"/>
    <property type="match status" value="2"/>
</dbReference>
<dbReference type="eggNOG" id="arCOG01803">
    <property type="taxonomic scope" value="Archaea"/>
</dbReference>
<keyword evidence="4" id="KW-0997">Cell inner membrane</keyword>
<evidence type="ECO:0000256" key="1">
    <source>
        <dbReference type="ARBA" id="ARBA00004308"/>
    </source>
</evidence>
<dbReference type="EnsemblBacteria" id="ABD39863">
    <property type="protein sequence ID" value="ABD39863"/>
    <property type="gene ID" value="Mhun_0085"/>
</dbReference>
<dbReference type="EMBL" id="CP000254">
    <property type="protein sequence ID" value="ABD39863.1"/>
    <property type="molecule type" value="Genomic_DNA"/>
</dbReference>
<dbReference type="HOGENOM" id="CLU_028871_10_4_2"/>
<keyword evidence="2" id="KW-0813">Transport</keyword>